<accession>A0A8I2H2R9</accession>
<gene>
    <name evidence="1" type="ORF">F9Y85_01575</name>
    <name evidence="2" type="ORF">R5H13_12000</name>
</gene>
<name>A0A8I2H2R9_9GAMM</name>
<dbReference type="EMBL" id="WEIA01000001">
    <property type="protein sequence ID" value="NLR20034.1"/>
    <property type="molecule type" value="Genomic_DNA"/>
</dbReference>
<reference evidence="1" key="1">
    <citation type="submission" date="2019-10" db="EMBL/GenBank/DDBJ databases">
        <authorList>
            <person name="Paulsen S."/>
        </authorList>
    </citation>
    <scope>NUCLEOTIDE SEQUENCE</scope>
    <source>
        <strain evidence="1">LMG 19692</strain>
    </source>
</reference>
<reference evidence="2 4" key="2">
    <citation type="submission" date="2023-10" db="EMBL/GenBank/DDBJ databases">
        <title>To unveil natural product biosynthetic capacity in Pseudoalteromonas.</title>
        <authorList>
            <person name="Wang J."/>
        </authorList>
    </citation>
    <scope>NUCLEOTIDE SEQUENCE [LARGE SCALE GENOMIC DNA]</scope>
    <source>
        <strain evidence="2 4">DSM 15914</strain>
    </source>
</reference>
<sequence>MSSPANVTIKNRTNQSITTKVTRDSWVEGDGSSIDGKVIPRGEHGVFKVVAKTGHHGELDIDFIGGDSGNVLGTLEILSIKDPQEGVKSLAVNANQSEIDVSAMGYRSSPNDDELRRINFLIV</sequence>
<evidence type="ECO:0000313" key="3">
    <source>
        <dbReference type="Proteomes" id="UP000646877"/>
    </source>
</evidence>
<evidence type="ECO:0000313" key="1">
    <source>
        <dbReference type="EMBL" id="NLR20034.1"/>
    </source>
</evidence>
<dbReference type="Proteomes" id="UP001304419">
    <property type="component" value="Chromosome 1"/>
</dbReference>
<dbReference type="RefSeq" id="WP_039497169.1">
    <property type="nucleotide sequence ID" value="NZ_CBCSDF010000003.1"/>
</dbReference>
<dbReference type="EMBL" id="CP137578">
    <property type="protein sequence ID" value="WOX27384.1"/>
    <property type="molecule type" value="Genomic_DNA"/>
</dbReference>
<dbReference type="Proteomes" id="UP000646877">
    <property type="component" value="Unassembled WGS sequence"/>
</dbReference>
<organism evidence="1 3">
    <name type="scientific">Pseudoalteromonas maricaloris</name>
    <dbReference type="NCBI Taxonomy" id="184924"/>
    <lineage>
        <taxon>Bacteria</taxon>
        <taxon>Pseudomonadati</taxon>
        <taxon>Pseudomonadota</taxon>
        <taxon>Gammaproteobacteria</taxon>
        <taxon>Alteromonadales</taxon>
        <taxon>Pseudoalteromonadaceae</taxon>
        <taxon>Pseudoalteromonas</taxon>
    </lineage>
</organism>
<protein>
    <submittedName>
        <fullName evidence="1">Uncharacterized protein</fullName>
    </submittedName>
</protein>
<evidence type="ECO:0000313" key="2">
    <source>
        <dbReference type="EMBL" id="WOX27384.1"/>
    </source>
</evidence>
<dbReference type="AlphaFoldDB" id="A0A8I2H2R9"/>
<keyword evidence="4" id="KW-1185">Reference proteome</keyword>
<evidence type="ECO:0000313" key="4">
    <source>
        <dbReference type="Proteomes" id="UP001304419"/>
    </source>
</evidence>
<dbReference type="GeneID" id="98336282"/>
<proteinExistence type="predicted"/>